<dbReference type="EMBL" id="CP118375">
    <property type="protein sequence ID" value="WFD42495.1"/>
    <property type="molecule type" value="Genomic_DNA"/>
</dbReference>
<dbReference type="Pfam" id="PF09830">
    <property type="entry name" value="ATP_transf"/>
    <property type="match status" value="1"/>
</dbReference>
<evidence type="ECO:0000259" key="2">
    <source>
        <dbReference type="Pfam" id="PF09830"/>
    </source>
</evidence>
<dbReference type="InterPro" id="IPR009163">
    <property type="entry name" value="Ap4A_phos1/2"/>
</dbReference>
<evidence type="ECO:0000313" key="5">
    <source>
        <dbReference type="Proteomes" id="UP001214628"/>
    </source>
</evidence>
<organism evidence="4 5">
    <name type="scientific">Malassezia psittaci</name>
    <dbReference type="NCBI Taxonomy" id="1821823"/>
    <lineage>
        <taxon>Eukaryota</taxon>
        <taxon>Fungi</taxon>
        <taxon>Dikarya</taxon>
        <taxon>Basidiomycota</taxon>
        <taxon>Ustilaginomycotina</taxon>
        <taxon>Malasseziomycetes</taxon>
        <taxon>Malasseziales</taxon>
        <taxon>Malasseziaceae</taxon>
        <taxon>Malassezia</taxon>
    </lineage>
</organism>
<dbReference type="EC" id="2.7.7.53" evidence="4"/>
<name>A0AAF0JDL2_9BASI</name>
<dbReference type="InterPro" id="IPR019200">
    <property type="entry name" value="ATP_adenylylTrfase_C"/>
</dbReference>
<reference evidence="4" key="1">
    <citation type="submission" date="2023-02" db="EMBL/GenBank/DDBJ databases">
        <title>Mating type loci evolution in Malassezia.</title>
        <authorList>
            <person name="Coelho M.A."/>
        </authorList>
    </citation>
    <scope>NUCLEOTIDE SEQUENCE</scope>
    <source>
        <strain evidence="4">CBS 14136</strain>
    </source>
</reference>
<dbReference type="AlphaFoldDB" id="A0AAF0JDL2"/>
<dbReference type="SUPFAM" id="SSF54197">
    <property type="entry name" value="HIT-like"/>
    <property type="match status" value="1"/>
</dbReference>
<keyword evidence="4" id="KW-0548">Nucleotidyltransferase</keyword>
<proteinExistence type="predicted"/>
<evidence type="ECO:0000259" key="3">
    <source>
        <dbReference type="Pfam" id="PF19327"/>
    </source>
</evidence>
<dbReference type="InterPro" id="IPR043171">
    <property type="entry name" value="Ap4A_phos1/2-like"/>
</dbReference>
<dbReference type="Gene3D" id="3.30.428.70">
    <property type="match status" value="1"/>
</dbReference>
<feature type="domain" description="ATP adenylyltransferase C-terminal" evidence="2">
    <location>
        <begin position="211"/>
        <end position="347"/>
    </location>
</feature>
<accession>A0AAF0JDL2</accession>
<evidence type="ECO:0000256" key="1">
    <source>
        <dbReference type="SAM" id="MobiDB-lite"/>
    </source>
</evidence>
<feature type="compositionally biased region" description="Basic and acidic residues" evidence="1">
    <location>
        <begin position="63"/>
        <end position="83"/>
    </location>
</feature>
<dbReference type="PANTHER" id="PTHR38420:SF1">
    <property type="entry name" value="PUTATIVE (AFU_ORTHOLOGUE AFUA_5G14690)-RELATED"/>
    <property type="match status" value="1"/>
</dbReference>
<dbReference type="Pfam" id="PF19327">
    <property type="entry name" value="Ap4A_phos_N"/>
    <property type="match status" value="1"/>
</dbReference>
<dbReference type="InterPro" id="IPR045759">
    <property type="entry name" value="Ap4A_phos1/2_N"/>
</dbReference>
<protein>
    <submittedName>
        <fullName evidence="4">ATP adenylyltransferase</fullName>
        <ecNumber evidence="4">2.7.7.53</ecNumber>
    </submittedName>
</protein>
<dbReference type="GO" id="GO:0009117">
    <property type="term" value="P:nucleotide metabolic process"/>
    <property type="evidence" value="ECO:0007669"/>
    <property type="project" value="InterPro"/>
</dbReference>
<evidence type="ECO:0000313" key="4">
    <source>
        <dbReference type="EMBL" id="WFD42495.1"/>
    </source>
</evidence>
<gene>
    <name evidence="4" type="primary">APA2</name>
    <name evidence="4" type="ORF">MPSI1_001140</name>
</gene>
<dbReference type="Proteomes" id="UP001214628">
    <property type="component" value="Chromosome 1"/>
</dbReference>
<keyword evidence="5" id="KW-1185">Reference proteome</keyword>
<dbReference type="GO" id="GO:0003877">
    <property type="term" value="F:ATP:ADP adenylyltransferase activity"/>
    <property type="evidence" value="ECO:0007669"/>
    <property type="project" value="UniProtKB-EC"/>
</dbReference>
<feature type="domain" description="Ap4A phosphorylase 1/2 N-terminal" evidence="3">
    <location>
        <begin position="48"/>
        <end position="194"/>
    </location>
</feature>
<dbReference type="GO" id="GO:0005524">
    <property type="term" value="F:ATP binding"/>
    <property type="evidence" value="ECO:0007669"/>
    <property type="project" value="InterPro"/>
</dbReference>
<sequence length="366" mass="41088">MKEVLNIEPLVSEKFDLALKSGDAYFFESQVHITGNDRGENSEPIACVPWQIRTVPALLKKPSSGDKQKDNHGEDTKAQQNREDVFAPPYVPNLLVKEMQDFTVLLNKFCVLPKHFLLVTKDFVKQELPPPPELITTAYRIIQQHNPHKPGEEVLGFFNCGKESGASQPHCHFQMVELAPENSNLAVPIENLLKFIERDGKEDTDIHMLPVPWQHFVALLSPPSNDEELLMYLGNRFTQLLDCMVSATRDVALINGLEMQNGPPHFNILLTKRAMHVIPRRVEGFDLNETSWTPFRNAQAPENTGMLSVNALGYAGLFLTRHEAELEAMKSPANSRIAEVLARTGMPIPLQVSNSKTESGNAENQH</sequence>
<dbReference type="PANTHER" id="PTHR38420">
    <property type="entry name" value="AP-4-A PHOSPHORYLASE II"/>
    <property type="match status" value="1"/>
</dbReference>
<dbReference type="InterPro" id="IPR036265">
    <property type="entry name" value="HIT-like_sf"/>
</dbReference>
<keyword evidence="4" id="KW-0808">Transferase</keyword>
<feature type="region of interest" description="Disordered" evidence="1">
    <location>
        <begin position="60"/>
        <end position="83"/>
    </location>
</feature>